<comment type="similarity">
    <text evidence="3 7">Belongs to the transthyretin family. 5-hydroxyisourate hydrolase subfamily.</text>
</comment>
<dbReference type="PANTHER" id="PTHR10395">
    <property type="entry name" value="URICASE AND TRANSTHYRETIN-RELATED"/>
    <property type="match status" value="1"/>
</dbReference>
<dbReference type="EMBL" id="QBML01000001">
    <property type="protein sequence ID" value="PZO45045.1"/>
    <property type="molecule type" value="Genomic_DNA"/>
</dbReference>
<evidence type="ECO:0000256" key="5">
    <source>
        <dbReference type="ARBA" id="ARBA00022631"/>
    </source>
</evidence>
<evidence type="ECO:0000256" key="1">
    <source>
        <dbReference type="ARBA" id="ARBA00001043"/>
    </source>
</evidence>
<evidence type="ECO:0000256" key="4">
    <source>
        <dbReference type="ARBA" id="ARBA00011881"/>
    </source>
</evidence>
<comment type="caution">
    <text evidence="9">The sequence shown here is derived from an EMBL/GenBank/DDBJ whole genome shotgun (WGS) entry which is preliminary data.</text>
</comment>
<dbReference type="FunFam" id="2.60.40.180:FF:000005">
    <property type="entry name" value="5-hydroxyisourate hydrolase"/>
    <property type="match status" value="1"/>
</dbReference>
<dbReference type="GO" id="GO:0006144">
    <property type="term" value="P:purine nucleobase metabolic process"/>
    <property type="evidence" value="ECO:0007669"/>
    <property type="project" value="UniProtKB-KW"/>
</dbReference>
<sequence>MSGKLSTHVLDTVHGCPAQNMKIELWAIAQNGQRNLLKTLITNQDGRTDDLLLNAEEMQVGTYEIWFFVSDYFAGFTTTQTSPAFLSCVPIRFGIANASDRYHVPLLVSPWSYSTYRGS</sequence>
<evidence type="ECO:0000313" key="9">
    <source>
        <dbReference type="EMBL" id="PZO45045.1"/>
    </source>
</evidence>
<dbReference type="InterPro" id="IPR023418">
    <property type="entry name" value="Thyroxine_BS"/>
</dbReference>
<comment type="function">
    <text evidence="2">Catalyzes the hydrolysis of 5-hydroxyisourate (HIU) to 2-oxo-4-hydroxy-4-carboxy-5-ureidoimidazoline (OHCU).</text>
</comment>
<evidence type="ECO:0000256" key="3">
    <source>
        <dbReference type="ARBA" id="ARBA00009850"/>
    </source>
</evidence>
<reference evidence="9 10" key="2">
    <citation type="submission" date="2018-06" db="EMBL/GenBank/DDBJ databases">
        <title>Metagenomic assembly of (sub)arctic Cyanobacteria and their associated microbiome from non-axenic cultures.</title>
        <authorList>
            <person name="Baurain D."/>
        </authorList>
    </citation>
    <scope>NUCLEOTIDE SEQUENCE [LARGE SCALE GENOMIC DNA]</scope>
    <source>
        <strain evidence="9">ULC066bin1</strain>
    </source>
</reference>
<organism evidence="9 10">
    <name type="scientific">Pseudanabaena frigida</name>
    <dbReference type="NCBI Taxonomy" id="945775"/>
    <lineage>
        <taxon>Bacteria</taxon>
        <taxon>Bacillati</taxon>
        <taxon>Cyanobacteriota</taxon>
        <taxon>Cyanophyceae</taxon>
        <taxon>Pseudanabaenales</taxon>
        <taxon>Pseudanabaenaceae</taxon>
        <taxon>Pseudanabaena</taxon>
    </lineage>
</organism>
<evidence type="ECO:0000256" key="6">
    <source>
        <dbReference type="ARBA" id="ARBA00022801"/>
    </source>
</evidence>
<dbReference type="NCBIfam" id="TIGR02962">
    <property type="entry name" value="hdxy_isourate"/>
    <property type="match status" value="1"/>
</dbReference>
<dbReference type="Proteomes" id="UP000249467">
    <property type="component" value="Unassembled WGS sequence"/>
</dbReference>
<dbReference type="GO" id="GO:0033971">
    <property type="term" value="F:hydroxyisourate hydrolase activity"/>
    <property type="evidence" value="ECO:0007669"/>
    <property type="project" value="UniProtKB-EC"/>
</dbReference>
<reference evidence="9 10" key="1">
    <citation type="submission" date="2018-04" db="EMBL/GenBank/DDBJ databases">
        <authorList>
            <person name="Go L.Y."/>
            <person name="Mitchell J.A."/>
        </authorList>
    </citation>
    <scope>NUCLEOTIDE SEQUENCE [LARGE SCALE GENOMIC DNA]</scope>
    <source>
        <strain evidence="9">ULC066bin1</strain>
    </source>
</reference>
<dbReference type="PANTHER" id="PTHR10395:SF7">
    <property type="entry name" value="5-HYDROXYISOURATE HYDROLASE"/>
    <property type="match status" value="1"/>
</dbReference>
<dbReference type="PROSITE" id="PS00769">
    <property type="entry name" value="TRANSTHYRETIN_2"/>
    <property type="match status" value="1"/>
</dbReference>
<dbReference type="PROSITE" id="PS00768">
    <property type="entry name" value="TRANSTHYRETIN_1"/>
    <property type="match status" value="1"/>
</dbReference>
<dbReference type="EC" id="3.5.2.17" evidence="7"/>
<keyword evidence="6 7" id="KW-0378">Hydrolase</keyword>
<evidence type="ECO:0000259" key="8">
    <source>
        <dbReference type="Pfam" id="PF00576"/>
    </source>
</evidence>
<comment type="catalytic activity">
    <reaction evidence="1 7">
        <text>5-hydroxyisourate + H2O = 5-hydroxy-2-oxo-4-ureido-2,5-dihydro-1H-imidazole-5-carboxylate + H(+)</text>
        <dbReference type="Rhea" id="RHEA:23736"/>
        <dbReference type="ChEBI" id="CHEBI:15377"/>
        <dbReference type="ChEBI" id="CHEBI:15378"/>
        <dbReference type="ChEBI" id="CHEBI:18072"/>
        <dbReference type="ChEBI" id="CHEBI:58639"/>
        <dbReference type="EC" id="3.5.2.17"/>
    </reaction>
</comment>
<feature type="domain" description="Transthyretin/hydroxyisourate hydrolase" evidence="8">
    <location>
        <begin position="5"/>
        <end position="118"/>
    </location>
</feature>
<comment type="subunit">
    <text evidence="4 7">Homotetramer.</text>
</comment>
<name>A0A2W4YE32_9CYAN</name>
<dbReference type="InterPro" id="IPR036817">
    <property type="entry name" value="Transthyretin/HIU_hydrolase_sf"/>
</dbReference>
<dbReference type="InterPro" id="IPR023416">
    <property type="entry name" value="Transthyretin/HIU_hydrolase_d"/>
</dbReference>
<evidence type="ECO:0000256" key="2">
    <source>
        <dbReference type="ARBA" id="ARBA00002704"/>
    </source>
</evidence>
<accession>A0A2W4YE32</accession>
<dbReference type="Gene3D" id="2.60.40.180">
    <property type="entry name" value="Transthyretin/hydroxyisourate hydrolase domain"/>
    <property type="match status" value="1"/>
</dbReference>
<keyword evidence="5 7" id="KW-0659">Purine metabolism</keyword>
<evidence type="ECO:0000256" key="7">
    <source>
        <dbReference type="RuleBase" id="RU361270"/>
    </source>
</evidence>
<proteinExistence type="inferred from homology"/>
<dbReference type="InterPro" id="IPR023419">
    <property type="entry name" value="Transthyretin_CS"/>
</dbReference>
<dbReference type="AlphaFoldDB" id="A0A2W4YE32"/>
<gene>
    <name evidence="9" type="primary">uraH</name>
    <name evidence="9" type="ORF">DCF19_00700</name>
</gene>
<dbReference type="Pfam" id="PF00576">
    <property type="entry name" value="Transthyretin"/>
    <property type="match status" value="1"/>
</dbReference>
<dbReference type="CDD" id="cd05822">
    <property type="entry name" value="TLP_HIUase"/>
    <property type="match status" value="1"/>
</dbReference>
<dbReference type="SUPFAM" id="SSF49472">
    <property type="entry name" value="Transthyretin (synonym: prealbumin)"/>
    <property type="match status" value="1"/>
</dbReference>
<dbReference type="InterPro" id="IPR014306">
    <property type="entry name" value="Hydroxyisourate_hydrolase"/>
</dbReference>
<evidence type="ECO:0000313" key="10">
    <source>
        <dbReference type="Proteomes" id="UP000249467"/>
    </source>
</evidence>
<protein>
    <recommendedName>
        <fullName evidence="7">5-hydroxyisourate hydrolase</fullName>
        <shortName evidence="7">HIU hydrolase</shortName>
        <shortName evidence="7">HIUHase</shortName>
        <ecNumber evidence="7">3.5.2.17</ecNumber>
    </recommendedName>
</protein>